<evidence type="ECO:0000256" key="1">
    <source>
        <dbReference type="SAM" id="MobiDB-lite"/>
    </source>
</evidence>
<dbReference type="EMBL" id="AFAY01000053">
    <property type="protein sequence ID" value="EGF07116.1"/>
    <property type="molecule type" value="Genomic_DNA"/>
</dbReference>
<organism evidence="2 3">
    <name type="scientific">Neisseria bacilliformis ATCC BAA-1200</name>
    <dbReference type="NCBI Taxonomy" id="888742"/>
    <lineage>
        <taxon>Bacteria</taxon>
        <taxon>Pseudomonadati</taxon>
        <taxon>Pseudomonadota</taxon>
        <taxon>Betaproteobacteria</taxon>
        <taxon>Neisseriales</taxon>
        <taxon>Neisseriaceae</taxon>
        <taxon>Neisseria</taxon>
    </lineage>
</organism>
<dbReference type="HOGENOM" id="CLU_2451551_0_0_4"/>
<gene>
    <name evidence="2" type="ORF">HMPREF9123_2652</name>
</gene>
<feature type="region of interest" description="Disordered" evidence="1">
    <location>
        <begin position="1"/>
        <end position="89"/>
    </location>
</feature>
<name>F2BFZ5_9NEIS</name>
<proteinExistence type="predicted"/>
<protein>
    <submittedName>
        <fullName evidence="2">Uncharacterized protein</fullName>
    </submittedName>
</protein>
<keyword evidence="3" id="KW-1185">Reference proteome</keyword>
<feature type="compositionally biased region" description="Polar residues" evidence="1">
    <location>
        <begin position="1"/>
        <end position="16"/>
    </location>
</feature>
<evidence type="ECO:0000313" key="3">
    <source>
        <dbReference type="Proteomes" id="UP000004105"/>
    </source>
</evidence>
<evidence type="ECO:0000313" key="2">
    <source>
        <dbReference type="EMBL" id="EGF07116.1"/>
    </source>
</evidence>
<reference evidence="2 3" key="1">
    <citation type="submission" date="2011-02" db="EMBL/GenBank/DDBJ databases">
        <authorList>
            <person name="Muzny D."/>
            <person name="Qin X."/>
            <person name="Deng J."/>
            <person name="Jiang H."/>
            <person name="Liu Y."/>
            <person name="Qu J."/>
            <person name="Song X.-Z."/>
            <person name="Zhang L."/>
            <person name="Thornton R."/>
            <person name="Coyle M."/>
            <person name="Francisco L."/>
            <person name="Jackson L."/>
            <person name="Javaid M."/>
            <person name="Korchina V."/>
            <person name="Kovar C."/>
            <person name="Mata R."/>
            <person name="Mathew T."/>
            <person name="Ngo R."/>
            <person name="Nguyen L."/>
            <person name="Nguyen N."/>
            <person name="Okwuonu G."/>
            <person name="Ongeri F."/>
            <person name="Pham C."/>
            <person name="Simmons D."/>
            <person name="Wilczek-Boney K."/>
            <person name="Hale W."/>
            <person name="Jakkamsetti A."/>
            <person name="Pham P."/>
            <person name="Ruth R."/>
            <person name="San Lucas F."/>
            <person name="Warren J."/>
            <person name="Zhang J."/>
            <person name="Zhao Z."/>
            <person name="Zhou C."/>
            <person name="Zhu D."/>
            <person name="Lee S."/>
            <person name="Bess C."/>
            <person name="Blankenburg K."/>
            <person name="Forbes L."/>
            <person name="Fu Q."/>
            <person name="Gubbala S."/>
            <person name="Hirani K."/>
            <person name="Jayaseelan J.C."/>
            <person name="Lara F."/>
            <person name="Munidasa M."/>
            <person name="Palculict T."/>
            <person name="Patil S."/>
            <person name="Pu L.-L."/>
            <person name="Saada N."/>
            <person name="Tang L."/>
            <person name="Weissenberger G."/>
            <person name="Zhu Y."/>
            <person name="Hemphill L."/>
            <person name="Shang Y."/>
            <person name="Youmans B."/>
            <person name="Ayvaz T."/>
            <person name="Ross M."/>
            <person name="Santibanez J."/>
            <person name="Aqrawi P."/>
            <person name="Gross S."/>
            <person name="Joshi V."/>
            <person name="Fowler G."/>
            <person name="Nazareth L."/>
            <person name="Reid J."/>
            <person name="Worley K."/>
            <person name="Petrosino J."/>
            <person name="Highlander S."/>
            <person name="Gibbs R."/>
        </authorList>
    </citation>
    <scope>NUCLEOTIDE SEQUENCE [LARGE SCALE GENOMIC DNA]</scope>
    <source>
        <strain evidence="2 3">ATCC BAA-1200</strain>
    </source>
</reference>
<sequence length="89" mass="9961">MSSSIKVSDWQGFQTASRRKRPSEKNAARAQGQKEAAGRIRQGTHFSKQSGRPRSLSRGKRPSENKVSAQPKRSGRRSDTCIRQPPKRA</sequence>
<accession>F2BFZ5</accession>
<dbReference type="AlphaFoldDB" id="F2BFZ5"/>
<dbReference type="Proteomes" id="UP000004105">
    <property type="component" value="Unassembled WGS sequence"/>
</dbReference>
<comment type="caution">
    <text evidence="2">The sequence shown here is derived from an EMBL/GenBank/DDBJ whole genome shotgun (WGS) entry which is preliminary data.</text>
</comment>